<proteinExistence type="predicted"/>
<keyword evidence="1" id="KW-1133">Transmembrane helix</keyword>
<dbReference type="EMBL" id="BAAAPY010000010">
    <property type="protein sequence ID" value="GAA2083159.1"/>
    <property type="molecule type" value="Genomic_DNA"/>
</dbReference>
<sequence length="180" mass="19477">MSGTSSRGNPRMGDVIRSVVVLGFVMVGIWWLASVLFTVTPDRPIEGEDLQQSVQTSRPVVTAFDLLAPERLPEDWLLSSVRPRAEAWDLNVLTAEDRYVGLQQAVSSEGDLIAGRDATFEESGTAEVGGQEWTVWEAPGQVAFTRIEGDVAVLVLGDAPREDVETFIGLLSPDAFAVSS</sequence>
<comment type="caution">
    <text evidence="2">The sequence shown here is derived from an EMBL/GenBank/DDBJ whole genome shotgun (WGS) entry which is preliminary data.</text>
</comment>
<keyword evidence="1" id="KW-0812">Transmembrane</keyword>
<reference evidence="3" key="1">
    <citation type="journal article" date="2019" name="Int. J. Syst. Evol. Microbiol.">
        <title>The Global Catalogue of Microorganisms (GCM) 10K type strain sequencing project: providing services to taxonomists for standard genome sequencing and annotation.</title>
        <authorList>
            <consortium name="The Broad Institute Genomics Platform"/>
            <consortium name="The Broad Institute Genome Sequencing Center for Infectious Disease"/>
            <person name="Wu L."/>
            <person name="Ma J."/>
        </authorList>
    </citation>
    <scope>NUCLEOTIDE SEQUENCE [LARGE SCALE GENOMIC DNA]</scope>
    <source>
        <strain evidence="3">JCM 15749</strain>
    </source>
</reference>
<dbReference type="Proteomes" id="UP001501480">
    <property type="component" value="Unassembled WGS sequence"/>
</dbReference>
<evidence type="ECO:0000313" key="3">
    <source>
        <dbReference type="Proteomes" id="UP001501480"/>
    </source>
</evidence>
<feature type="transmembrane region" description="Helical" evidence="1">
    <location>
        <begin position="15"/>
        <end position="33"/>
    </location>
</feature>
<dbReference type="Pfam" id="PF14030">
    <property type="entry name" value="DUF4245"/>
    <property type="match status" value="1"/>
</dbReference>
<evidence type="ECO:0000256" key="1">
    <source>
        <dbReference type="SAM" id="Phobius"/>
    </source>
</evidence>
<accession>A0ABN2W4Z1</accession>
<gene>
    <name evidence="2" type="ORF">GCM10009821_25230</name>
</gene>
<protein>
    <recommendedName>
        <fullName evidence="4">DUF4245 domain-containing protein</fullName>
    </recommendedName>
</protein>
<dbReference type="RefSeq" id="WP_344329273.1">
    <property type="nucleotide sequence ID" value="NZ_BAAAPY010000010.1"/>
</dbReference>
<evidence type="ECO:0008006" key="4">
    <source>
        <dbReference type="Google" id="ProtNLM"/>
    </source>
</evidence>
<keyword evidence="1" id="KW-0472">Membrane</keyword>
<evidence type="ECO:0000313" key="2">
    <source>
        <dbReference type="EMBL" id="GAA2083159.1"/>
    </source>
</evidence>
<dbReference type="InterPro" id="IPR025339">
    <property type="entry name" value="DUF4245"/>
</dbReference>
<organism evidence="2 3">
    <name type="scientific">Aeromicrobium halocynthiae</name>
    <dbReference type="NCBI Taxonomy" id="560557"/>
    <lineage>
        <taxon>Bacteria</taxon>
        <taxon>Bacillati</taxon>
        <taxon>Actinomycetota</taxon>
        <taxon>Actinomycetes</taxon>
        <taxon>Propionibacteriales</taxon>
        <taxon>Nocardioidaceae</taxon>
        <taxon>Aeromicrobium</taxon>
    </lineage>
</organism>
<name>A0ABN2W4Z1_9ACTN</name>
<keyword evidence="3" id="KW-1185">Reference proteome</keyword>